<organism evidence="9 10">
    <name type="scientific">Coprinellus micaceus</name>
    <name type="common">Glistening ink-cap mushroom</name>
    <name type="synonym">Coprinus micaceus</name>
    <dbReference type="NCBI Taxonomy" id="71717"/>
    <lineage>
        <taxon>Eukaryota</taxon>
        <taxon>Fungi</taxon>
        <taxon>Dikarya</taxon>
        <taxon>Basidiomycota</taxon>
        <taxon>Agaricomycotina</taxon>
        <taxon>Agaricomycetes</taxon>
        <taxon>Agaricomycetidae</taxon>
        <taxon>Agaricales</taxon>
        <taxon>Agaricineae</taxon>
        <taxon>Psathyrellaceae</taxon>
        <taxon>Coprinellus</taxon>
    </lineage>
</organism>
<evidence type="ECO:0000256" key="1">
    <source>
        <dbReference type="ARBA" id="ARBA00004141"/>
    </source>
</evidence>
<feature type="transmembrane region" description="Helical" evidence="8">
    <location>
        <begin position="254"/>
        <end position="276"/>
    </location>
</feature>
<evidence type="ECO:0000256" key="8">
    <source>
        <dbReference type="RuleBase" id="RU280819"/>
    </source>
</evidence>
<dbReference type="PANTHER" id="PTHR20661:SF0">
    <property type="entry name" value="PHOSPHATIDYLINOSITOL-GLYCAN BIOSYNTHESIS CLASS W PROTEIN"/>
    <property type="match status" value="1"/>
</dbReference>
<keyword evidence="7 8" id="KW-0472">Membrane</keyword>
<feature type="transmembrane region" description="Helical" evidence="8">
    <location>
        <begin position="52"/>
        <end position="69"/>
    </location>
</feature>
<dbReference type="GO" id="GO:0072659">
    <property type="term" value="P:protein localization to plasma membrane"/>
    <property type="evidence" value="ECO:0007669"/>
    <property type="project" value="TreeGrafter"/>
</dbReference>
<comment type="caution">
    <text evidence="8">Lacks conserved residue(s) required for the propagation of feature annotation.</text>
</comment>
<evidence type="ECO:0000256" key="2">
    <source>
        <dbReference type="ARBA" id="ARBA00004687"/>
    </source>
</evidence>
<keyword evidence="4 8" id="KW-0337">GPI-anchor biosynthesis</keyword>
<dbReference type="STRING" id="71717.A0A4Y7TEZ3"/>
<dbReference type="AlphaFoldDB" id="A0A4Y7TEZ3"/>
<dbReference type="InterPro" id="IPR009447">
    <property type="entry name" value="PIGW/GWT1"/>
</dbReference>
<proteinExistence type="inferred from homology"/>
<dbReference type="EC" id="2.3.-.-" evidence="8"/>
<gene>
    <name evidence="9" type="ORF">FA13DRAFT_1686865</name>
</gene>
<keyword evidence="8" id="KW-0256">Endoplasmic reticulum</keyword>
<dbReference type="Pfam" id="PF06423">
    <property type="entry name" value="GWT1"/>
    <property type="match status" value="1"/>
</dbReference>
<dbReference type="Proteomes" id="UP000298030">
    <property type="component" value="Unassembled WGS sequence"/>
</dbReference>
<keyword evidence="8" id="KW-0808">Transferase</keyword>
<evidence type="ECO:0000256" key="5">
    <source>
        <dbReference type="ARBA" id="ARBA00022692"/>
    </source>
</evidence>
<keyword evidence="10" id="KW-1185">Reference proteome</keyword>
<dbReference type="PANTHER" id="PTHR20661">
    <property type="entry name" value="PHOSPHATIDYLINOSITOL-GLYCAN BIOSYNTHESIS CLASS W PROTEIN"/>
    <property type="match status" value="1"/>
</dbReference>
<reference evidence="9 10" key="1">
    <citation type="journal article" date="2019" name="Nat. Ecol. Evol.">
        <title>Megaphylogeny resolves global patterns of mushroom evolution.</title>
        <authorList>
            <person name="Varga T."/>
            <person name="Krizsan K."/>
            <person name="Foldi C."/>
            <person name="Dima B."/>
            <person name="Sanchez-Garcia M."/>
            <person name="Sanchez-Ramirez S."/>
            <person name="Szollosi G.J."/>
            <person name="Szarkandi J.G."/>
            <person name="Papp V."/>
            <person name="Albert L."/>
            <person name="Andreopoulos W."/>
            <person name="Angelini C."/>
            <person name="Antonin V."/>
            <person name="Barry K.W."/>
            <person name="Bougher N.L."/>
            <person name="Buchanan P."/>
            <person name="Buyck B."/>
            <person name="Bense V."/>
            <person name="Catcheside P."/>
            <person name="Chovatia M."/>
            <person name="Cooper J."/>
            <person name="Damon W."/>
            <person name="Desjardin D."/>
            <person name="Finy P."/>
            <person name="Geml J."/>
            <person name="Haridas S."/>
            <person name="Hughes K."/>
            <person name="Justo A."/>
            <person name="Karasinski D."/>
            <person name="Kautmanova I."/>
            <person name="Kiss B."/>
            <person name="Kocsube S."/>
            <person name="Kotiranta H."/>
            <person name="LaButti K.M."/>
            <person name="Lechner B.E."/>
            <person name="Liimatainen K."/>
            <person name="Lipzen A."/>
            <person name="Lukacs Z."/>
            <person name="Mihaltcheva S."/>
            <person name="Morgado L.N."/>
            <person name="Niskanen T."/>
            <person name="Noordeloos M.E."/>
            <person name="Ohm R.A."/>
            <person name="Ortiz-Santana B."/>
            <person name="Ovrebo C."/>
            <person name="Racz N."/>
            <person name="Riley R."/>
            <person name="Savchenko A."/>
            <person name="Shiryaev A."/>
            <person name="Soop K."/>
            <person name="Spirin V."/>
            <person name="Szebenyi C."/>
            <person name="Tomsovsky M."/>
            <person name="Tulloss R.E."/>
            <person name="Uehling J."/>
            <person name="Grigoriev I.V."/>
            <person name="Vagvolgyi C."/>
            <person name="Papp T."/>
            <person name="Martin F.M."/>
            <person name="Miettinen O."/>
            <person name="Hibbett D.S."/>
            <person name="Nagy L.G."/>
        </authorList>
    </citation>
    <scope>NUCLEOTIDE SEQUENCE [LARGE SCALE GENOMIC DNA]</scope>
    <source>
        <strain evidence="9 10">FP101781</strain>
    </source>
</reference>
<feature type="transmembrane region" description="Helical" evidence="8">
    <location>
        <begin position="490"/>
        <end position="510"/>
    </location>
</feature>
<comment type="pathway">
    <text evidence="2 8">Glycolipid biosynthesis; glycosylphosphatidylinositol-anchor biosynthesis.</text>
</comment>
<evidence type="ECO:0000256" key="3">
    <source>
        <dbReference type="ARBA" id="ARBA00007559"/>
    </source>
</evidence>
<feature type="transmembrane region" description="Helical" evidence="8">
    <location>
        <begin position="296"/>
        <end position="317"/>
    </location>
</feature>
<evidence type="ECO:0000313" key="10">
    <source>
        <dbReference type="Proteomes" id="UP000298030"/>
    </source>
</evidence>
<comment type="similarity">
    <text evidence="3 8">Belongs to the PIGW family.</text>
</comment>
<keyword evidence="5 8" id="KW-0812">Transmembrane</keyword>
<evidence type="ECO:0000313" key="9">
    <source>
        <dbReference type="EMBL" id="TEB32745.1"/>
    </source>
</evidence>
<evidence type="ECO:0000256" key="4">
    <source>
        <dbReference type="ARBA" id="ARBA00022502"/>
    </source>
</evidence>
<comment type="caution">
    <text evidence="9">The sequence shown here is derived from an EMBL/GenBank/DDBJ whole genome shotgun (WGS) entry which is preliminary data.</text>
</comment>
<accession>A0A4Y7TEZ3</accession>
<keyword evidence="8" id="KW-0012">Acyltransferase</keyword>
<feature type="transmembrane region" description="Helical" evidence="8">
    <location>
        <begin position="125"/>
        <end position="145"/>
    </location>
</feature>
<feature type="transmembrane region" description="Helical" evidence="8">
    <location>
        <begin position="20"/>
        <end position="40"/>
    </location>
</feature>
<dbReference type="OrthoDB" id="15270at2759"/>
<keyword evidence="6 8" id="KW-1133">Transmembrane helix</keyword>
<dbReference type="UniPathway" id="UPA00196"/>
<comment type="subcellular location">
    <subcellularLocation>
        <location evidence="8">Endoplasmic reticulum membrane</location>
        <topology evidence="8">Multi-pass membrane protein</topology>
    </subcellularLocation>
    <subcellularLocation>
        <location evidence="1">Membrane</location>
        <topology evidence="1">Multi-pass membrane protein</topology>
    </subcellularLocation>
</comment>
<protein>
    <recommendedName>
        <fullName evidence="8">GPI-anchored wall transfer protein</fullName>
        <ecNumber evidence="8">2.3.-.-</ecNumber>
    </recommendedName>
</protein>
<dbReference type="EMBL" id="QPFP01000014">
    <property type="protein sequence ID" value="TEB32745.1"/>
    <property type="molecule type" value="Genomic_DNA"/>
</dbReference>
<dbReference type="GO" id="GO:0006506">
    <property type="term" value="P:GPI anchor biosynthetic process"/>
    <property type="evidence" value="ECO:0007669"/>
    <property type="project" value="UniProtKB-UniPathway"/>
</dbReference>
<dbReference type="GO" id="GO:0005789">
    <property type="term" value="C:endoplasmic reticulum membrane"/>
    <property type="evidence" value="ECO:0007669"/>
    <property type="project" value="UniProtKB-SubCell"/>
</dbReference>
<sequence length="520" mass="57227">MDNYKHEKEAFVSGMTGSSVWHINLVSLAALASVALHAAVQTRFLKTRRLSLLTSWAVLVLPLLLSMTLFATRPLLLSLLLMAPTCYLLTMPKKEGPSPLPSKQPPSPGGSLRVKLPPLPALSTYRAHMMLMTILAILAVDFPVFPRSLAKCETFGVSMMDLGVGSFVFSQGVVSALPLIRDQNYLTAPLLSKLIRVTKKCLPIIALGMARVVLVKGAEYPEHVTEYGVHWNFFLTLAFLPILQVLLHPIIIYLPISLIGILVAVAQQTVLSRYGLKEYVLNAPRTSLVGANKEGIVSLTGYLAIHLLGLSAGTIILPPTPSFFRRRQQAIASRKAPSQDLDPRAPRQLGKTATELCSYAILWWTLLGVSKLAKVDREWGPDGGVSRRMANLPYVFWVAAYNISFTLAYILILDLFFFPGPKPRKIPGHLKSPTVDYGQGHFQQAPAEVEGNPPELLEAINKHGLALFLVANVLTGLINLSMKTMYMSDAASMIVLSAYSMVVSAVAWFWNRFDNSKKQR</sequence>
<dbReference type="GO" id="GO:0032216">
    <property type="term" value="F:glucosaminyl-phosphatidylinositol O-acyltransferase activity"/>
    <property type="evidence" value="ECO:0007669"/>
    <property type="project" value="TreeGrafter"/>
</dbReference>
<name>A0A4Y7TEZ3_COPMI</name>
<dbReference type="PIRSF" id="PIRSF017321">
    <property type="entry name" value="GWT1"/>
    <property type="match status" value="1"/>
</dbReference>
<feature type="transmembrane region" description="Helical" evidence="8">
    <location>
        <begin position="394"/>
        <end position="417"/>
    </location>
</feature>
<comment type="function">
    <text evidence="8">A acetyltransferase, which acetylates the inositol ring of phosphatidylinositol during biosynthesis of GPI-anchor.</text>
</comment>
<evidence type="ECO:0000256" key="6">
    <source>
        <dbReference type="ARBA" id="ARBA00022989"/>
    </source>
</evidence>
<evidence type="ECO:0000256" key="7">
    <source>
        <dbReference type="ARBA" id="ARBA00023136"/>
    </source>
</evidence>